<keyword evidence="3" id="KW-1185">Reference proteome</keyword>
<dbReference type="SUPFAM" id="SSF47413">
    <property type="entry name" value="lambda repressor-like DNA-binding domains"/>
    <property type="match status" value="1"/>
</dbReference>
<dbReference type="InterPro" id="IPR001387">
    <property type="entry name" value="Cro/C1-type_HTH"/>
</dbReference>
<dbReference type="Proteomes" id="UP000030856">
    <property type="component" value="Unassembled WGS sequence"/>
</dbReference>
<dbReference type="CDD" id="cd00093">
    <property type="entry name" value="HTH_XRE"/>
    <property type="match status" value="1"/>
</dbReference>
<accession>A0A0B0H3A0</accession>
<dbReference type="GO" id="GO:0003677">
    <property type="term" value="F:DNA binding"/>
    <property type="evidence" value="ECO:0007669"/>
    <property type="project" value="InterPro"/>
</dbReference>
<name>A0A0B0H3A0_SOVGS</name>
<comment type="caution">
    <text evidence="2">The sequence shown here is derived from an EMBL/GenBank/DDBJ whole genome shotgun (WGS) entry which is preliminary data.</text>
</comment>
<dbReference type="STRING" id="2340.JV46_07760"/>
<evidence type="ECO:0000259" key="1">
    <source>
        <dbReference type="PROSITE" id="PS50943"/>
    </source>
</evidence>
<dbReference type="Pfam" id="PF13560">
    <property type="entry name" value="HTH_31"/>
    <property type="match status" value="1"/>
</dbReference>
<sequence>MSLQKLKQRALANAEVKNEYDKLESEFSFIDQLLTMRTKAGLTQEQVAERMHTQKSNVSRLEKGNANPSWSTLLKYAHACGFELTLKPQKMS</sequence>
<dbReference type="RefSeq" id="WP_000058216.1">
    <property type="nucleotide sequence ID" value="NZ_JRAA01000002.1"/>
</dbReference>
<dbReference type="PROSITE" id="PS50943">
    <property type="entry name" value="HTH_CROC1"/>
    <property type="match status" value="1"/>
</dbReference>
<proteinExistence type="predicted"/>
<dbReference type="InterPro" id="IPR010982">
    <property type="entry name" value="Lambda_DNA-bd_dom_sf"/>
</dbReference>
<dbReference type="EMBL" id="JRAA01000002">
    <property type="protein sequence ID" value="KHF24698.1"/>
    <property type="molecule type" value="Genomic_DNA"/>
</dbReference>
<reference evidence="2 3" key="1">
    <citation type="journal article" date="2014" name="BMC Genomics">
        <title>The genome of the intracellular bacterium of the coastal bivalve, Solemya velum: a blueprint for thriving in and out of symbiosis.</title>
        <authorList>
            <person name="Dmytrenko O."/>
            <person name="Russell S.L."/>
            <person name="Loo W.T."/>
            <person name="Fontanez K.M."/>
            <person name="Liao L."/>
            <person name="Roeselers G."/>
            <person name="Sharma R."/>
            <person name="Stewart F.J."/>
            <person name="Newton I.L."/>
            <person name="Woyke T."/>
            <person name="Wu D."/>
            <person name="Lang J.M."/>
            <person name="Eisen J.A."/>
            <person name="Cavanaugh C.M."/>
        </authorList>
    </citation>
    <scope>NUCLEOTIDE SEQUENCE [LARGE SCALE GENOMIC DNA]</scope>
    <source>
        <strain evidence="2 3">WH</strain>
    </source>
</reference>
<evidence type="ECO:0000313" key="2">
    <source>
        <dbReference type="EMBL" id="KHF24698.1"/>
    </source>
</evidence>
<evidence type="ECO:0000313" key="3">
    <source>
        <dbReference type="Proteomes" id="UP000030856"/>
    </source>
</evidence>
<organism evidence="2 3">
    <name type="scientific">Solemya velum gill symbiont</name>
    <dbReference type="NCBI Taxonomy" id="2340"/>
    <lineage>
        <taxon>Bacteria</taxon>
        <taxon>Pseudomonadati</taxon>
        <taxon>Pseudomonadota</taxon>
        <taxon>Gammaproteobacteria</taxon>
        <taxon>sulfur-oxidizing symbionts</taxon>
    </lineage>
</organism>
<dbReference type="PATRIC" id="fig|2340.3.peg.1333"/>
<feature type="domain" description="HTH cro/C1-type" evidence="1">
    <location>
        <begin position="33"/>
        <end position="87"/>
    </location>
</feature>
<gene>
    <name evidence="2" type="ORF">JV46_07760</name>
</gene>
<dbReference type="SMART" id="SM00530">
    <property type="entry name" value="HTH_XRE"/>
    <property type="match status" value="1"/>
</dbReference>
<dbReference type="AlphaFoldDB" id="A0A0B0H3A0"/>
<dbReference type="Gene3D" id="1.10.260.40">
    <property type="entry name" value="lambda repressor-like DNA-binding domains"/>
    <property type="match status" value="1"/>
</dbReference>
<dbReference type="OrthoDB" id="9792093at2"/>
<protein>
    <recommendedName>
        <fullName evidence="1">HTH cro/C1-type domain-containing protein</fullName>
    </recommendedName>
</protein>
<dbReference type="eggNOG" id="COG1476">
    <property type="taxonomic scope" value="Bacteria"/>
</dbReference>
<dbReference type="GeneID" id="57334205"/>